<comment type="subcellular location">
    <subcellularLocation>
        <location evidence="4">Cytoplasm</location>
    </subcellularLocation>
</comment>
<evidence type="ECO:0000313" key="5">
    <source>
        <dbReference type="EMBL" id="GAD81365.1"/>
    </source>
</evidence>
<dbReference type="EC" id="4.1.3.40" evidence="4"/>
<dbReference type="GO" id="GO:0008813">
    <property type="term" value="F:chorismate lyase activity"/>
    <property type="evidence" value="ECO:0007669"/>
    <property type="project" value="UniProtKB-UniRule"/>
</dbReference>
<dbReference type="Pfam" id="PF04345">
    <property type="entry name" value="Chor_lyase"/>
    <property type="match status" value="1"/>
</dbReference>
<accession>U3B603</accession>
<dbReference type="PANTHER" id="PTHR38683:SF1">
    <property type="entry name" value="CHORISMATE PYRUVATE-LYASE"/>
    <property type="match status" value="1"/>
</dbReference>
<comment type="pathway">
    <text evidence="4">Cofactor biosynthesis; ubiquinone biosynthesis.</text>
</comment>
<dbReference type="PANTHER" id="PTHR38683">
    <property type="entry name" value="CHORISMATE PYRUVATE-LYASE"/>
    <property type="match status" value="1"/>
</dbReference>
<dbReference type="Gene3D" id="3.40.1410.10">
    <property type="entry name" value="Chorismate lyase-like"/>
    <property type="match status" value="1"/>
</dbReference>
<dbReference type="HAMAP" id="MF_01632">
    <property type="entry name" value="UbiC"/>
    <property type="match status" value="1"/>
</dbReference>
<evidence type="ECO:0000256" key="3">
    <source>
        <dbReference type="ARBA" id="ARBA00023239"/>
    </source>
</evidence>
<comment type="function">
    <text evidence="4">Removes the pyruvyl group from chorismate, with concomitant aromatization of the ring, to provide 4-hydroxybenzoate (4HB) for the ubiquinone pathway.</text>
</comment>
<protein>
    <recommendedName>
        <fullName evidence="4">Probable chorismate pyruvate-lyase</fullName>
        <shortName evidence="4">CL</shortName>
        <shortName evidence="4">CPL</shortName>
        <ecNumber evidence="4">4.1.3.40</ecNumber>
    </recommendedName>
</protein>
<keyword evidence="3 4" id="KW-0456">Lyase</keyword>
<feature type="binding site" evidence="4">
    <location>
        <position position="82"/>
    </location>
    <ligand>
        <name>substrate</name>
    </ligand>
</feature>
<feature type="binding site" evidence="4">
    <location>
        <position position="120"/>
    </location>
    <ligand>
        <name>substrate</name>
    </ligand>
</feature>
<dbReference type="UniPathway" id="UPA00232"/>
<keyword evidence="1 4" id="KW-0963">Cytoplasm</keyword>
<dbReference type="EMBL" id="BATM01000057">
    <property type="protein sequence ID" value="GAD81365.1"/>
    <property type="molecule type" value="Genomic_DNA"/>
</dbReference>
<evidence type="ECO:0000256" key="1">
    <source>
        <dbReference type="ARBA" id="ARBA00022490"/>
    </source>
</evidence>
<dbReference type="InterPro" id="IPR028978">
    <property type="entry name" value="Chorismate_lyase_/UTRA_dom_sf"/>
</dbReference>
<dbReference type="SUPFAM" id="SSF64288">
    <property type="entry name" value="Chorismate lyase-like"/>
    <property type="match status" value="1"/>
</dbReference>
<dbReference type="AlphaFoldDB" id="U3B603"/>
<dbReference type="eggNOG" id="COG3161">
    <property type="taxonomic scope" value="Bacteria"/>
</dbReference>
<comment type="caution">
    <text evidence="5">The sequence shown here is derived from an EMBL/GenBank/DDBJ whole genome shotgun (WGS) entry which is preliminary data.</text>
</comment>
<reference evidence="5 6" key="1">
    <citation type="submission" date="2013-09" db="EMBL/GenBank/DDBJ databases">
        <title>Whole genome shotgun sequence of Vibrio ezurae NBRC 102218.</title>
        <authorList>
            <person name="Yoshida I."/>
            <person name="Hosoyama A."/>
            <person name="Numata M."/>
            <person name="Hashimoto M."/>
            <person name="Hosoyama Y."/>
            <person name="Tsuchikane K."/>
            <person name="Noguchi M."/>
            <person name="Hirakata S."/>
            <person name="Ichikawa N."/>
            <person name="Ohji S."/>
            <person name="Yamazoe A."/>
            <person name="Fujita N."/>
        </authorList>
    </citation>
    <scope>NUCLEOTIDE SEQUENCE [LARGE SCALE GENOMIC DNA]</scope>
    <source>
        <strain evidence="5 6">NBRC 102218</strain>
    </source>
</reference>
<comment type="similarity">
    <text evidence="4">Belongs to the UbiC family.</text>
</comment>
<dbReference type="GO" id="GO:0005829">
    <property type="term" value="C:cytosol"/>
    <property type="evidence" value="ECO:0007669"/>
    <property type="project" value="TreeGrafter"/>
</dbReference>
<dbReference type="Proteomes" id="UP000016562">
    <property type="component" value="Unassembled WGS sequence"/>
</dbReference>
<comment type="catalytic activity">
    <reaction evidence="4">
        <text>chorismate = 4-hydroxybenzoate + pyruvate</text>
        <dbReference type="Rhea" id="RHEA:16505"/>
        <dbReference type="ChEBI" id="CHEBI:15361"/>
        <dbReference type="ChEBI" id="CHEBI:17879"/>
        <dbReference type="ChEBI" id="CHEBI:29748"/>
        <dbReference type="EC" id="4.1.3.40"/>
    </reaction>
</comment>
<dbReference type="RefSeq" id="WP_021715061.1">
    <property type="nucleotide sequence ID" value="NZ_BATM01000057.1"/>
</dbReference>
<dbReference type="STRING" id="1219080.VEZ01S_57_00180"/>
<dbReference type="GO" id="GO:0042866">
    <property type="term" value="P:pyruvate biosynthetic process"/>
    <property type="evidence" value="ECO:0007669"/>
    <property type="project" value="UniProtKB-UniRule"/>
</dbReference>
<dbReference type="GO" id="GO:0006744">
    <property type="term" value="P:ubiquinone biosynthetic process"/>
    <property type="evidence" value="ECO:0007669"/>
    <property type="project" value="UniProtKB-UniRule"/>
</dbReference>
<comment type="caution">
    <text evidence="4">Lacks conserved residue(s) required for the propagation of feature annotation.</text>
</comment>
<proteinExistence type="inferred from homology"/>
<gene>
    <name evidence="4 5" type="primary">ubiC</name>
    <name evidence="5" type="ORF">VEZ01S_57_00180</name>
</gene>
<sequence>MTSPIRTFQQALRDINWQSPSHFQFPDSNAKHWLLEEESLSHRLSQSCSDFSVELFTSNKVQAEMLSSKEADILTREVCLLREVILRGDRHDWVYGRTLIPESSLLSHSHDFENQGELPLGVTVFRSQGAYRDALQVGVIEVEGQALLARRSRLWMNETPMLVAELFLPESPIYLKRNTINAL</sequence>
<organism evidence="5 6">
    <name type="scientific">Vibrio ezurae NBRC 102218</name>
    <dbReference type="NCBI Taxonomy" id="1219080"/>
    <lineage>
        <taxon>Bacteria</taxon>
        <taxon>Pseudomonadati</taxon>
        <taxon>Pseudomonadota</taxon>
        <taxon>Gammaproteobacteria</taxon>
        <taxon>Vibrionales</taxon>
        <taxon>Vibrionaceae</taxon>
        <taxon>Vibrio</taxon>
    </lineage>
</organism>
<evidence type="ECO:0000256" key="4">
    <source>
        <dbReference type="HAMAP-Rule" id="MF_01632"/>
    </source>
</evidence>
<keyword evidence="6" id="KW-1185">Reference proteome</keyword>
<keyword evidence="2 4" id="KW-0831">Ubiquinone biosynthesis</keyword>
<dbReference type="OrthoDB" id="9789493at2"/>
<evidence type="ECO:0000256" key="2">
    <source>
        <dbReference type="ARBA" id="ARBA00022688"/>
    </source>
</evidence>
<keyword evidence="4 5" id="KW-0670">Pyruvate</keyword>
<dbReference type="InterPro" id="IPR007440">
    <property type="entry name" value="Chorismate--pyruvate_lyase"/>
</dbReference>
<evidence type="ECO:0000313" key="6">
    <source>
        <dbReference type="Proteomes" id="UP000016562"/>
    </source>
</evidence>
<feature type="binding site" evidence="4">
    <location>
        <position position="165"/>
    </location>
    <ligand>
        <name>substrate</name>
    </ligand>
</feature>
<name>U3B603_9VIBR</name>